<evidence type="ECO:0000313" key="1">
    <source>
        <dbReference type="EMBL" id="GME42979.1"/>
    </source>
</evidence>
<proteinExistence type="predicted"/>
<keyword evidence="2" id="KW-1185">Reference proteome</keyword>
<dbReference type="EMBL" id="BSXG01000106">
    <property type="protein sequence ID" value="GME42979.1"/>
    <property type="molecule type" value="Genomic_DNA"/>
</dbReference>
<protein>
    <submittedName>
        <fullName evidence="1">Involucrin repeat protein</fullName>
    </submittedName>
</protein>
<gene>
    <name evidence="1" type="primary">g508</name>
    <name evidence="1" type="ORF">NpPPO83_00000508</name>
</gene>
<evidence type="ECO:0000313" key="2">
    <source>
        <dbReference type="Proteomes" id="UP001165186"/>
    </source>
</evidence>
<dbReference type="Proteomes" id="UP001165186">
    <property type="component" value="Unassembled WGS sequence"/>
</dbReference>
<accession>A0ACB5SJ25</accession>
<reference evidence="1" key="1">
    <citation type="submission" date="2024-09" db="EMBL/GenBank/DDBJ databases">
        <title>Draft Genome Sequences of Neofusicoccum parvum.</title>
        <authorList>
            <person name="Ashida A."/>
            <person name="Camagna M."/>
            <person name="Tanaka A."/>
            <person name="Takemoto D."/>
        </authorList>
    </citation>
    <scope>NUCLEOTIDE SEQUENCE</scope>
    <source>
        <strain evidence="1">PPO83</strain>
    </source>
</reference>
<comment type="caution">
    <text evidence="1">The sequence shown here is derived from an EMBL/GenBank/DDBJ whole genome shotgun (WGS) entry which is preliminary data.</text>
</comment>
<name>A0ACB5SJ25_9PEZI</name>
<sequence length="286" mass="30156">MRKTSATAVPLSFRGFGSPRVGSDVGTTTPSGRPASSTSIPIPFLAHHGRRASTGAHTPAVTPSRSPVSPQHPPATDPSASSSSTWTPPLPAPSLTTSPVRHKKVPSTEFKGGTFRPLYLVERNASRRRGSAPNTDAEPELLPMLPSSRSPSVSQDSSEEWASAVEDNNDDDDSFASAGASGYASATEGVEEQPRDLRNAGLRIDTGASMAQADLLDSQQSTPRAGAFGLGVKDQDVDVPARAAERLAEVEREEKERGEEKEKGMSVGEMAAAAVTNRRWVERSAA</sequence>
<organism evidence="1 2">
    <name type="scientific">Neofusicoccum parvum</name>
    <dbReference type="NCBI Taxonomy" id="310453"/>
    <lineage>
        <taxon>Eukaryota</taxon>
        <taxon>Fungi</taxon>
        <taxon>Dikarya</taxon>
        <taxon>Ascomycota</taxon>
        <taxon>Pezizomycotina</taxon>
        <taxon>Dothideomycetes</taxon>
        <taxon>Dothideomycetes incertae sedis</taxon>
        <taxon>Botryosphaeriales</taxon>
        <taxon>Botryosphaeriaceae</taxon>
        <taxon>Neofusicoccum</taxon>
    </lineage>
</organism>